<dbReference type="InterPro" id="IPR052513">
    <property type="entry name" value="Thioester_dehydratase-like"/>
</dbReference>
<organism evidence="3 4">
    <name type="scientific">Pseudonocardia humida</name>
    <dbReference type="NCBI Taxonomy" id="2800819"/>
    <lineage>
        <taxon>Bacteria</taxon>
        <taxon>Bacillati</taxon>
        <taxon>Actinomycetota</taxon>
        <taxon>Actinomycetes</taxon>
        <taxon>Pseudonocardiales</taxon>
        <taxon>Pseudonocardiaceae</taxon>
        <taxon>Pseudonocardia</taxon>
    </lineage>
</organism>
<name>A0ABT1A664_9PSEU</name>
<dbReference type="PANTHER" id="PTHR34075:SF5">
    <property type="entry name" value="BLR3430 PROTEIN"/>
    <property type="match status" value="1"/>
</dbReference>
<keyword evidence="4" id="KW-1185">Reference proteome</keyword>
<evidence type="ECO:0000313" key="4">
    <source>
        <dbReference type="Proteomes" id="UP001165283"/>
    </source>
</evidence>
<evidence type="ECO:0000256" key="1">
    <source>
        <dbReference type="SAM" id="MobiDB-lite"/>
    </source>
</evidence>
<evidence type="ECO:0000259" key="2">
    <source>
        <dbReference type="Pfam" id="PF01796"/>
    </source>
</evidence>
<proteinExistence type="predicted"/>
<comment type="caution">
    <text evidence="3">The sequence shown here is derived from an EMBL/GenBank/DDBJ whole genome shotgun (WGS) entry which is preliminary data.</text>
</comment>
<evidence type="ECO:0000313" key="3">
    <source>
        <dbReference type="EMBL" id="MCO1658234.1"/>
    </source>
</evidence>
<dbReference type="InterPro" id="IPR002878">
    <property type="entry name" value="ChsH2_C"/>
</dbReference>
<dbReference type="Pfam" id="PF01796">
    <property type="entry name" value="OB_ChsH2_C"/>
    <property type="match status" value="1"/>
</dbReference>
<dbReference type="InterPro" id="IPR012340">
    <property type="entry name" value="NA-bd_OB-fold"/>
</dbReference>
<feature type="domain" description="ChsH2 C-terminal OB-fold" evidence="2">
    <location>
        <begin position="61"/>
        <end position="122"/>
    </location>
</feature>
<feature type="region of interest" description="Disordered" evidence="1">
    <location>
        <begin position="1"/>
        <end position="22"/>
    </location>
</feature>
<dbReference type="RefSeq" id="WP_252441937.1">
    <property type="nucleotide sequence ID" value="NZ_JAGSOV010000052.1"/>
</dbReference>
<dbReference type="Proteomes" id="UP001165283">
    <property type="component" value="Unassembled WGS sequence"/>
</dbReference>
<protein>
    <submittedName>
        <fullName evidence="3">OB-fold domain-containing protein</fullName>
    </submittedName>
</protein>
<accession>A0ABT1A664</accession>
<dbReference type="PANTHER" id="PTHR34075">
    <property type="entry name" value="BLR3430 PROTEIN"/>
    <property type="match status" value="1"/>
</dbReference>
<reference evidence="3" key="1">
    <citation type="submission" date="2021-04" db="EMBL/GenBank/DDBJ databases">
        <title>Pseudonocardia sp. nov., isolated from sandy soil of mangrove forest.</title>
        <authorList>
            <person name="Zan Z."/>
            <person name="Huang R."/>
            <person name="Liu W."/>
        </authorList>
    </citation>
    <scope>NUCLEOTIDE SEQUENCE</scope>
    <source>
        <strain evidence="3">S2-4</strain>
    </source>
</reference>
<dbReference type="SUPFAM" id="SSF50249">
    <property type="entry name" value="Nucleic acid-binding proteins"/>
    <property type="match status" value="1"/>
</dbReference>
<dbReference type="EMBL" id="JAGSOV010000052">
    <property type="protein sequence ID" value="MCO1658234.1"/>
    <property type="molecule type" value="Genomic_DNA"/>
</dbReference>
<sequence length="141" mass="15536">MTSTETAADGPAPQRPLPSLADPDTAAFWRATGEHRLTYQEGEDGRVVFFPRRHGGGRVRDSAGLGEVYTYTVVRRHGHPFFRAHAPYVVALVDMDEGFRLMAEVDADPADVHIGQRVRVGWEDHEVGSERLAIPVFTPAG</sequence>
<gene>
    <name evidence="3" type="ORF">KDL28_24535</name>
</gene>